<name>A0A371JZI7_9GAMM</name>
<feature type="region of interest" description="Disordered" evidence="1">
    <location>
        <begin position="120"/>
        <end position="140"/>
    </location>
</feature>
<gene>
    <name evidence="3" type="ORF">DX914_12535</name>
</gene>
<evidence type="ECO:0000256" key="1">
    <source>
        <dbReference type="SAM" id="MobiDB-lite"/>
    </source>
</evidence>
<organism evidence="3 4">
    <name type="scientific">Lysobacter silvisoli</name>
    <dbReference type="NCBI Taxonomy" id="2293254"/>
    <lineage>
        <taxon>Bacteria</taxon>
        <taxon>Pseudomonadati</taxon>
        <taxon>Pseudomonadota</taxon>
        <taxon>Gammaproteobacteria</taxon>
        <taxon>Lysobacterales</taxon>
        <taxon>Lysobacteraceae</taxon>
        <taxon>Lysobacter</taxon>
    </lineage>
</organism>
<feature type="compositionally biased region" description="Polar residues" evidence="1">
    <location>
        <begin position="120"/>
        <end position="130"/>
    </location>
</feature>
<dbReference type="Gene3D" id="2.180.10.10">
    <property type="entry name" value="RHS repeat-associated core"/>
    <property type="match status" value="1"/>
</dbReference>
<dbReference type="Pfam" id="PF05593">
    <property type="entry name" value="RHS_repeat"/>
    <property type="match status" value="1"/>
</dbReference>
<dbReference type="EMBL" id="QTSU01000002">
    <property type="protein sequence ID" value="RDZ27085.1"/>
    <property type="molecule type" value="Genomic_DNA"/>
</dbReference>
<keyword evidence="2" id="KW-0732">Signal</keyword>
<feature type="chain" id="PRO_5016894403" description="RHS repeat protein" evidence="2">
    <location>
        <begin position="19"/>
        <end position="928"/>
    </location>
</feature>
<comment type="caution">
    <text evidence="3">The sequence shown here is derived from an EMBL/GenBank/DDBJ whole genome shotgun (WGS) entry which is preliminary data.</text>
</comment>
<dbReference type="InterPro" id="IPR006530">
    <property type="entry name" value="YD"/>
</dbReference>
<reference evidence="3 4" key="1">
    <citation type="submission" date="2018-08" db="EMBL/GenBank/DDBJ databases">
        <title>Lysobacter sp. zong2l5, whole genome shotgun sequence.</title>
        <authorList>
            <person name="Zhang X."/>
            <person name="Feng G."/>
            <person name="Zhu H."/>
        </authorList>
    </citation>
    <scope>NUCLEOTIDE SEQUENCE [LARGE SCALE GENOMIC DNA]</scope>
    <source>
        <strain evidence="4">zong2l5</strain>
    </source>
</reference>
<accession>A0A371JZI7</accession>
<dbReference type="InterPro" id="IPR031325">
    <property type="entry name" value="RHS_repeat"/>
</dbReference>
<proteinExistence type="predicted"/>
<dbReference type="NCBIfam" id="TIGR01643">
    <property type="entry name" value="YD_repeat_2x"/>
    <property type="match status" value="1"/>
</dbReference>
<evidence type="ECO:0000313" key="4">
    <source>
        <dbReference type="Proteomes" id="UP000264492"/>
    </source>
</evidence>
<evidence type="ECO:0000256" key="2">
    <source>
        <dbReference type="SAM" id="SignalP"/>
    </source>
</evidence>
<dbReference type="RefSeq" id="WP_115859462.1">
    <property type="nucleotide sequence ID" value="NZ_QTSU01000002.1"/>
</dbReference>
<evidence type="ECO:0008006" key="5">
    <source>
        <dbReference type="Google" id="ProtNLM"/>
    </source>
</evidence>
<keyword evidence="4" id="KW-1185">Reference proteome</keyword>
<dbReference type="Proteomes" id="UP000264492">
    <property type="component" value="Unassembled WGS sequence"/>
</dbReference>
<evidence type="ECO:0000313" key="3">
    <source>
        <dbReference type="EMBL" id="RDZ27085.1"/>
    </source>
</evidence>
<dbReference type="AlphaFoldDB" id="A0A371JZI7"/>
<feature type="region of interest" description="Disordered" evidence="1">
    <location>
        <begin position="553"/>
        <end position="572"/>
    </location>
</feature>
<protein>
    <recommendedName>
        <fullName evidence="5">RHS repeat protein</fullName>
    </recommendedName>
</protein>
<feature type="signal peptide" evidence="2">
    <location>
        <begin position="1"/>
        <end position="18"/>
    </location>
</feature>
<sequence length="928" mass="101811">MRYLVGTLLALACGAACAGRAPWEEYDKLVKSAQTLKSEGPTLFGDSVNLYTGATSFAATDVSIPGNFPIPVALGRRFSNGTDARNRPFGDWDWDVPYVSGTFSSAEGWVLGPSPLSSTANRCSSPTSVATARPPSVKIQSSTPIRAPAVEPWEYWSGYRMSVPGGDQELLLATAETRPRPTDGGTYPWVTNKHWHLSCLPSLQSGQAGEGFLARSPDGTRYRFDWMVVRQSDDLLKPVTADGKVLQRPVPRDEIRLYPTRIEDRFGNWVAYQWSGAQLQSITSSDGRQLSFTWESANGYDRVSKVTTDTGREWRYGYSAYSQLTSVVLPDNSSWSIDFHALWGSPYYSNDMDPAIPGGQTHLQDKALTCSWMRALVPLTRSASITHPSGARGEFVFQTVRHGRQNVPLDCMFPPDMSARPQPDYEPTEDAYTAMVPARFDVLAIRSKSVTGPGLPGYTWTYDYTTPVGSWEGTCGGCATTKTTTVASPGGERTVNTYGVVFNENEGQLLQVDTYAGSALLRSATTTYLSNAAAPHQAFADRMGQNPQIRMDSFSSERQRPQTGGSIQQDGVRFDTANETFDEFAKVTRIGQSNTLGYTRTDSTEYYNDKSLWVVGQTAKQTNVNTGVIVSRTDYHAASALPLRTYANEKLQQTLGYHPDGTLATLTDGRNLTATVSDWKRGTPQTVTFHDGAQKRAVVDGNGWLTSLIDENGYATGYGYDAMGRINRITPPAGDEVAWNATSAVFEQVGTDEYGLGAGHWRQVSTTGNYRKTVFFDALWRPVAEQEDDAADNAGTLRWSAKRYDHDGREVFASYPRNPHVDGWVNFSDAGLKGNHTVYDVLDRPIRNLQDAQGGQLTRVTDYLPGFRRLTTDARGTKTVESFQVYGQPSYDQPAIVEAAVDSADAARTTIVRDVLGNTKQIVRGPGG</sequence>
<dbReference type="OrthoDB" id="6904246at2"/>